<name>A0A4W3H613_CALMI</name>
<dbReference type="GO" id="GO:0003676">
    <property type="term" value="F:nucleic acid binding"/>
    <property type="evidence" value="ECO:0007669"/>
    <property type="project" value="InterPro"/>
</dbReference>
<dbReference type="Gene3D" id="3.40.50.300">
    <property type="entry name" value="P-loop containing nucleotide triphosphate hydrolases"/>
    <property type="match status" value="1"/>
</dbReference>
<proteinExistence type="predicted"/>
<dbReference type="InterPro" id="IPR027417">
    <property type="entry name" value="P-loop_NTPase"/>
</dbReference>
<dbReference type="PROSITE" id="PS51192">
    <property type="entry name" value="HELICASE_ATP_BIND_1"/>
    <property type="match status" value="1"/>
</dbReference>
<reference evidence="5" key="3">
    <citation type="journal article" date="2014" name="Nature">
        <title>Elephant shark genome provides unique insights into gnathostome evolution.</title>
        <authorList>
            <consortium name="International Elephant Shark Genome Sequencing Consortium"/>
            <person name="Venkatesh B."/>
            <person name="Lee A.P."/>
            <person name="Ravi V."/>
            <person name="Maurya A.K."/>
            <person name="Lian M.M."/>
            <person name="Swann J.B."/>
            <person name="Ohta Y."/>
            <person name="Flajnik M.F."/>
            <person name="Sutoh Y."/>
            <person name="Kasahara M."/>
            <person name="Hoon S."/>
            <person name="Gangu V."/>
            <person name="Roy S.W."/>
            <person name="Irimia M."/>
            <person name="Korzh V."/>
            <person name="Kondrychyn I."/>
            <person name="Lim Z.W."/>
            <person name="Tay B.H."/>
            <person name="Tohari S."/>
            <person name="Kong K.W."/>
            <person name="Ho S."/>
            <person name="Lorente-Galdos B."/>
            <person name="Quilez J."/>
            <person name="Marques-Bonet T."/>
            <person name="Raney B.J."/>
            <person name="Ingham P.W."/>
            <person name="Tay A."/>
            <person name="Hillier L.W."/>
            <person name="Minx P."/>
            <person name="Boehm T."/>
            <person name="Wilson R.K."/>
            <person name="Brenner S."/>
            <person name="Warren W.C."/>
        </authorList>
    </citation>
    <scope>NUCLEOTIDE SEQUENCE [LARGE SCALE GENOMIC DNA]</scope>
</reference>
<dbReference type="GO" id="GO:0005524">
    <property type="term" value="F:ATP binding"/>
    <property type="evidence" value="ECO:0007669"/>
    <property type="project" value="InterPro"/>
</dbReference>
<evidence type="ECO:0000313" key="5">
    <source>
        <dbReference type="Proteomes" id="UP000314986"/>
    </source>
</evidence>
<dbReference type="AlphaFoldDB" id="A0A4W3H613"/>
<accession>A0A4W3H613</accession>
<dbReference type="InterPro" id="IPR011545">
    <property type="entry name" value="DEAD/DEAH_box_helicase_dom"/>
</dbReference>
<keyword evidence="2" id="KW-0067">ATP-binding</keyword>
<evidence type="ECO:0000256" key="1">
    <source>
        <dbReference type="ARBA" id="ARBA00022801"/>
    </source>
</evidence>
<dbReference type="SUPFAM" id="SSF52540">
    <property type="entry name" value="P-loop containing nucleoside triphosphate hydrolases"/>
    <property type="match status" value="1"/>
</dbReference>
<dbReference type="GO" id="GO:0016787">
    <property type="term" value="F:hydrolase activity"/>
    <property type="evidence" value="ECO:0007669"/>
    <property type="project" value="UniProtKB-KW"/>
</dbReference>
<keyword evidence="2" id="KW-0547">Nucleotide-binding</keyword>
<feature type="domain" description="Helicase ATP-binding" evidence="3">
    <location>
        <begin position="1"/>
        <end position="76"/>
    </location>
</feature>
<dbReference type="InterPro" id="IPR014001">
    <property type="entry name" value="Helicase_ATP-bd"/>
</dbReference>
<keyword evidence="5" id="KW-1185">Reference proteome</keyword>
<keyword evidence="2" id="KW-0347">Helicase</keyword>
<reference evidence="5" key="2">
    <citation type="journal article" date="2007" name="PLoS Biol.">
        <title>Survey sequencing and comparative analysis of the elephant shark (Callorhinchus milii) genome.</title>
        <authorList>
            <person name="Venkatesh B."/>
            <person name="Kirkness E.F."/>
            <person name="Loh Y.H."/>
            <person name="Halpern A.L."/>
            <person name="Lee A.P."/>
            <person name="Johnson J."/>
            <person name="Dandona N."/>
            <person name="Viswanathan L.D."/>
            <person name="Tay A."/>
            <person name="Venter J.C."/>
            <person name="Strausberg R.L."/>
            <person name="Brenner S."/>
        </authorList>
    </citation>
    <scope>NUCLEOTIDE SEQUENCE [LARGE SCALE GENOMIC DNA]</scope>
</reference>
<keyword evidence="1" id="KW-0378">Hydrolase</keyword>
<reference evidence="5" key="1">
    <citation type="journal article" date="2006" name="Science">
        <title>Ancient noncoding elements conserved in the human genome.</title>
        <authorList>
            <person name="Venkatesh B."/>
            <person name="Kirkness E.F."/>
            <person name="Loh Y.H."/>
            <person name="Halpern A.L."/>
            <person name="Lee A.P."/>
            <person name="Johnson J."/>
            <person name="Dandona N."/>
            <person name="Viswanathan L.D."/>
            <person name="Tay A."/>
            <person name="Venter J.C."/>
            <person name="Strausberg R.L."/>
            <person name="Brenner S."/>
        </authorList>
    </citation>
    <scope>NUCLEOTIDE SEQUENCE [LARGE SCALE GENOMIC DNA]</scope>
</reference>
<protein>
    <recommendedName>
        <fullName evidence="3">Helicase ATP-binding domain-containing protein</fullName>
    </recommendedName>
</protein>
<evidence type="ECO:0000259" key="3">
    <source>
        <dbReference type="PROSITE" id="PS51192"/>
    </source>
</evidence>
<evidence type="ECO:0000313" key="4">
    <source>
        <dbReference type="Ensembl" id="ENSCMIP00000005419.1"/>
    </source>
</evidence>
<dbReference type="Pfam" id="PF00270">
    <property type="entry name" value="DEAD"/>
    <property type="match status" value="1"/>
</dbReference>
<sequence length="95" mass="10315">MLVLTPTRELALQIQQECSKYSYKGIQSVCVYGGGSRREQIKVVTKGVDIVIATPGRLNDLQMNNFINLKSITYLVSGGRRGRGAVSPSGEGGRK</sequence>
<evidence type="ECO:0000256" key="2">
    <source>
        <dbReference type="ARBA" id="ARBA00022806"/>
    </source>
</evidence>
<dbReference type="PANTHER" id="PTHR47958">
    <property type="entry name" value="ATP-DEPENDENT RNA HELICASE DBP3"/>
    <property type="match status" value="1"/>
</dbReference>
<dbReference type="Proteomes" id="UP000314986">
    <property type="component" value="Unassembled WGS sequence"/>
</dbReference>
<dbReference type="Ensembl" id="ENSCMIT00000005606.1">
    <property type="protein sequence ID" value="ENSCMIP00000005419.1"/>
    <property type="gene ID" value="ENSCMIG00000003149.1"/>
</dbReference>
<dbReference type="GeneTree" id="ENSGT00940000163653"/>
<organism evidence="4 5">
    <name type="scientific">Callorhinchus milii</name>
    <name type="common">Ghost shark</name>
    <dbReference type="NCBI Taxonomy" id="7868"/>
    <lineage>
        <taxon>Eukaryota</taxon>
        <taxon>Metazoa</taxon>
        <taxon>Chordata</taxon>
        <taxon>Craniata</taxon>
        <taxon>Vertebrata</taxon>
        <taxon>Chondrichthyes</taxon>
        <taxon>Holocephali</taxon>
        <taxon>Chimaeriformes</taxon>
        <taxon>Callorhinchidae</taxon>
        <taxon>Callorhinchus</taxon>
    </lineage>
</organism>
<dbReference type="GO" id="GO:0004386">
    <property type="term" value="F:helicase activity"/>
    <property type="evidence" value="ECO:0007669"/>
    <property type="project" value="UniProtKB-KW"/>
</dbReference>
<reference evidence="4" key="4">
    <citation type="submission" date="2025-08" db="UniProtKB">
        <authorList>
            <consortium name="Ensembl"/>
        </authorList>
    </citation>
    <scope>IDENTIFICATION</scope>
</reference>
<reference evidence="4" key="5">
    <citation type="submission" date="2025-09" db="UniProtKB">
        <authorList>
            <consortium name="Ensembl"/>
        </authorList>
    </citation>
    <scope>IDENTIFICATION</scope>
</reference>